<dbReference type="RefSeq" id="WP_394387080.1">
    <property type="nucleotide sequence ID" value="NZ_JBIGIB010000006.1"/>
</dbReference>
<feature type="signal peptide" evidence="2">
    <location>
        <begin position="1"/>
        <end position="27"/>
    </location>
</feature>
<evidence type="ECO:0000256" key="2">
    <source>
        <dbReference type="RuleBase" id="RU362097"/>
    </source>
</evidence>
<keyword evidence="2" id="KW-0472">Membrane</keyword>
<dbReference type="Gene3D" id="1.20.1600.10">
    <property type="entry name" value="Outer membrane efflux proteins (OEP)"/>
    <property type="match status" value="1"/>
</dbReference>
<dbReference type="PANTHER" id="PTHR30203:SF21">
    <property type="entry name" value="OUTER MEMBRANE COMPONENT OF MULTIDRUG EFFLUX PUMP-RELATED"/>
    <property type="match status" value="1"/>
</dbReference>
<dbReference type="Proteomes" id="UP001606303">
    <property type="component" value="Unassembled WGS sequence"/>
</dbReference>
<keyword evidence="2" id="KW-0449">Lipoprotein</keyword>
<protein>
    <submittedName>
        <fullName evidence="3">Efflux transporter outer membrane subunit</fullName>
    </submittedName>
</protein>
<keyword evidence="2" id="KW-1134">Transmembrane beta strand</keyword>
<comment type="similarity">
    <text evidence="1 2">Belongs to the outer membrane factor (OMF) (TC 1.B.17) family.</text>
</comment>
<dbReference type="SUPFAM" id="SSF56954">
    <property type="entry name" value="Outer membrane efflux proteins (OEP)"/>
    <property type="match status" value="1"/>
</dbReference>
<dbReference type="EMBL" id="JBIGIB010000006">
    <property type="protein sequence ID" value="MFG6468822.1"/>
    <property type="molecule type" value="Genomic_DNA"/>
</dbReference>
<comment type="subcellular location">
    <subcellularLocation>
        <location evidence="2">Cell membrane</location>
        <topology evidence="2">Lipid-anchor</topology>
    </subcellularLocation>
</comment>
<evidence type="ECO:0000313" key="3">
    <source>
        <dbReference type="EMBL" id="MFG6468822.1"/>
    </source>
</evidence>
<sequence length="487" mass="50667">MTPPFRLAALALALPLLLAACTTPTPVAPPTPAAVPAAWRSPLPHGGSTAALADWWQAFGDPALTRLIARAEAQSPTLEQAAARRRQAQAGAAQARAGLLPQGGLTTQVQRGRTLNGVAGDSTQSHTQFTASWEIDLFGGQRAAALAATAQAGAASADWHAARVSLAADVAQAYVQLRLAQAREESAELDTRFAEQMSAWARQQQAAGLMSASDAALLNTERAAAAAARSAARAEAQIALNALAQLCAERAEVLATELAPPAVVPTGFEIHRTQPRAPAFTLDGVPAQALAQRPDLAAAHQRWLAAAHTTRSVDAQRYPQLSLGALAGQTRISGTAKPSQSTLWAVGPSLSLPLFDGGALVAAGDAARAATDEAAAALQAQWLVAVQEVEDALQRVTAGAEREREVDAVRLEWEGIARRSHAQALAGLQSGLQRNTTFRNALTAHDVALGVRAEHALAWIRLYRALGGGWNAASLATPDTPAPNTAR</sequence>
<dbReference type="PANTHER" id="PTHR30203">
    <property type="entry name" value="OUTER MEMBRANE CATION EFFLUX PROTEIN"/>
    <property type="match status" value="1"/>
</dbReference>
<name>A0ABW7H3L5_9BURK</name>
<dbReference type="InterPro" id="IPR010131">
    <property type="entry name" value="MdtP/NodT-like"/>
</dbReference>
<gene>
    <name evidence="3" type="ORF">ACG01O_19515</name>
</gene>
<keyword evidence="2" id="KW-0812">Transmembrane</keyword>
<organism evidence="3 4">
    <name type="scientific">Pelomonas baiyunensis</name>
    <dbReference type="NCBI Taxonomy" id="3299026"/>
    <lineage>
        <taxon>Bacteria</taxon>
        <taxon>Pseudomonadati</taxon>
        <taxon>Pseudomonadota</taxon>
        <taxon>Betaproteobacteria</taxon>
        <taxon>Burkholderiales</taxon>
        <taxon>Sphaerotilaceae</taxon>
        <taxon>Roseateles</taxon>
    </lineage>
</organism>
<dbReference type="NCBIfam" id="TIGR01845">
    <property type="entry name" value="outer_NodT"/>
    <property type="match status" value="1"/>
</dbReference>
<reference evidence="3 4" key="1">
    <citation type="submission" date="2024-08" db="EMBL/GenBank/DDBJ databases">
        <authorList>
            <person name="Lu H."/>
        </authorList>
    </citation>
    <scope>NUCLEOTIDE SEQUENCE [LARGE SCALE GENOMIC DNA]</scope>
    <source>
        <strain evidence="3 4">BYS87W</strain>
    </source>
</reference>
<keyword evidence="2" id="KW-0732">Signal</keyword>
<evidence type="ECO:0000313" key="4">
    <source>
        <dbReference type="Proteomes" id="UP001606303"/>
    </source>
</evidence>
<keyword evidence="4" id="KW-1185">Reference proteome</keyword>
<dbReference type="Gene3D" id="2.20.200.10">
    <property type="entry name" value="Outer membrane efflux proteins (OEP)"/>
    <property type="match status" value="1"/>
</dbReference>
<comment type="caution">
    <text evidence="3">The sequence shown here is derived from an EMBL/GenBank/DDBJ whole genome shotgun (WGS) entry which is preliminary data.</text>
</comment>
<keyword evidence="2" id="KW-0564">Palmitate</keyword>
<dbReference type="Pfam" id="PF02321">
    <property type="entry name" value="OEP"/>
    <property type="match status" value="2"/>
</dbReference>
<feature type="chain" id="PRO_5044959089" evidence="2">
    <location>
        <begin position="28"/>
        <end position="487"/>
    </location>
</feature>
<dbReference type="PROSITE" id="PS51257">
    <property type="entry name" value="PROKAR_LIPOPROTEIN"/>
    <property type="match status" value="1"/>
</dbReference>
<dbReference type="InterPro" id="IPR003423">
    <property type="entry name" value="OMP_efflux"/>
</dbReference>
<evidence type="ECO:0000256" key="1">
    <source>
        <dbReference type="ARBA" id="ARBA00007613"/>
    </source>
</evidence>
<accession>A0ABW7H3L5</accession>
<proteinExistence type="inferred from homology"/>